<dbReference type="Proteomes" id="UP001552299">
    <property type="component" value="Unassembled WGS sequence"/>
</dbReference>
<evidence type="ECO:0000256" key="2">
    <source>
        <dbReference type="ARBA" id="ARBA00023015"/>
    </source>
</evidence>
<evidence type="ECO:0000256" key="1">
    <source>
        <dbReference type="ARBA" id="ARBA00004123"/>
    </source>
</evidence>
<name>A0ABD0VQS3_DENTH</name>
<keyword evidence="3" id="KW-0238">DNA-binding</keyword>
<comment type="subcellular location">
    <subcellularLocation>
        <location evidence="1">Nucleus</location>
    </subcellularLocation>
</comment>
<dbReference type="PANTHER" id="PTHR31221">
    <property type="entry name" value="WRKY TRANSCRIPTION FACTOR PROTEIN 1-RELATED"/>
    <property type="match status" value="1"/>
</dbReference>
<evidence type="ECO:0000256" key="5">
    <source>
        <dbReference type="ARBA" id="ARBA00023242"/>
    </source>
</evidence>
<evidence type="ECO:0000259" key="7">
    <source>
        <dbReference type="PROSITE" id="PS50811"/>
    </source>
</evidence>
<gene>
    <name evidence="8" type="ORF">M5K25_001555</name>
</gene>
<evidence type="ECO:0000256" key="4">
    <source>
        <dbReference type="ARBA" id="ARBA00023163"/>
    </source>
</evidence>
<dbReference type="PANTHER" id="PTHR31221:SF334">
    <property type="entry name" value="WRKY TRANSCRIPTION FACTOR 57-RELATED"/>
    <property type="match status" value="1"/>
</dbReference>
<dbReference type="InterPro" id="IPR003657">
    <property type="entry name" value="WRKY_dom"/>
</dbReference>
<dbReference type="SUPFAM" id="SSF118290">
    <property type="entry name" value="WRKY DNA-binding domain"/>
    <property type="match status" value="1"/>
</dbReference>
<dbReference type="Pfam" id="PF03106">
    <property type="entry name" value="WRKY"/>
    <property type="match status" value="1"/>
</dbReference>
<reference evidence="8 9" key="1">
    <citation type="journal article" date="2024" name="Plant Biotechnol. J.">
        <title>Dendrobium thyrsiflorum genome and its molecular insights into genes involved in important horticultural traits.</title>
        <authorList>
            <person name="Chen B."/>
            <person name="Wang J.Y."/>
            <person name="Zheng P.J."/>
            <person name="Li K.L."/>
            <person name="Liang Y.M."/>
            <person name="Chen X.F."/>
            <person name="Zhang C."/>
            <person name="Zhao X."/>
            <person name="He X."/>
            <person name="Zhang G.Q."/>
            <person name="Liu Z.J."/>
            <person name="Xu Q."/>
        </authorList>
    </citation>
    <scope>NUCLEOTIDE SEQUENCE [LARGE SCALE GENOMIC DNA]</scope>
    <source>
        <strain evidence="8">GZMU011</strain>
    </source>
</reference>
<dbReference type="Gene3D" id="2.20.25.80">
    <property type="entry name" value="WRKY domain"/>
    <property type="match status" value="1"/>
</dbReference>
<evidence type="ECO:0000313" key="8">
    <source>
        <dbReference type="EMBL" id="KAL0927390.1"/>
    </source>
</evidence>
<keyword evidence="2" id="KW-0805">Transcription regulation</keyword>
<proteinExistence type="predicted"/>
<organism evidence="8 9">
    <name type="scientific">Dendrobium thyrsiflorum</name>
    <name type="common">Pinecone-like raceme dendrobium</name>
    <name type="synonym">Orchid</name>
    <dbReference type="NCBI Taxonomy" id="117978"/>
    <lineage>
        <taxon>Eukaryota</taxon>
        <taxon>Viridiplantae</taxon>
        <taxon>Streptophyta</taxon>
        <taxon>Embryophyta</taxon>
        <taxon>Tracheophyta</taxon>
        <taxon>Spermatophyta</taxon>
        <taxon>Magnoliopsida</taxon>
        <taxon>Liliopsida</taxon>
        <taxon>Asparagales</taxon>
        <taxon>Orchidaceae</taxon>
        <taxon>Epidendroideae</taxon>
        <taxon>Malaxideae</taxon>
        <taxon>Dendrobiinae</taxon>
        <taxon>Dendrobium</taxon>
    </lineage>
</organism>
<sequence>MMTEKIEEKLDFMTGAISPFSLDAIEPSFGGGFFDLDADIDAGDRGSFGFVDLLGIHDLPQVLFDTESCTPPASSASAAPPPESSETQNFPATPNSSSISSSSSEPSPDADPTMPASDPPEAEDESAEHDQAKKMGSSDSKGRKKKGQKRQREPRFAFLTKSEVDHLEDGYRWRKYGQKAVKNSPFPRSYYRCTSALCGVKKRVERSSNDPTVVVTTYEGQHTHPSPIIPRGTHHFSAPSPELVDLHRFQLQSSYVLSSQPSNFHPVVTAAPPPLPPPPPPRLIPVLGFGERTYCDSAMGIGLRDHGLLQDLIPSDVMMKREQ</sequence>
<evidence type="ECO:0000256" key="3">
    <source>
        <dbReference type="ARBA" id="ARBA00023125"/>
    </source>
</evidence>
<dbReference type="InterPro" id="IPR044810">
    <property type="entry name" value="WRKY_plant"/>
</dbReference>
<dbReference type="GO" id="GO:0005634">
    <property type="term" value="C:nucleus"/>
    <property type="evidence" value="ECO:0007669"/>
    <property type="project" value="UniProtKB-SubCell"/>
</dbReference>
<keyword evidence="9" id="KW-1185">Reference proteome</keyword>
<feature type="region of interest" description="Disordered" evidence="6">
    <location>
        <begin position="67"/>
        <end position="157"/>
    </location>
</feature>
<keyword evidence="4" id="KW-0804">Transcription</keyword>
<dbReference type="InterPro" id="IPR036576">
    <property type="entry name" value="WRKY_dom_sf"/>
</dbReference>
<dbReference type="AlphaFoldDB" id="A0ABD0VQS3"/>
<feature type="domain" description="WRKY" evidence="7">
    <location>
        <begin position="162"/>
        <end position="227"/>
    </location>
</feature>
<dbReference type="SMART" id="SM00774">
    <property type="entry name" value="WRKY"/>
    <property type="match status" value="1"/>
</dbReference>
<comment type="caution">
    <text evidence="8">The sequence shown here is derived from an EMBL/GenBank/DDBJ whole genome shotgun (WGS) entry which is preliminary data.</text>
</comment>
<feature type="compositionally biased region" description="Low complexity" evidence="6">
    <location>
        <begin position="94"/>
        <end position="107"/>
    </location>
</feature>
<keyword evidence="5" id="KW-0539">Nucleus</keyword>
<protein>
    <recommendedName>
        <fullName evidence="7">WRKY domain-containing protein</fullName>
    </recommendedName>
</protein>
<accession>A0ABD0VQS3</accession>
<dbReference type="GO" id="GO:0003677">
    <property type="term" value="F:DNA binding"/>
    <property type="evidence" value="ECO:0007669"/>
    <property type="project" value="UniProtKB-KW"/>
</dbReference>
<dbReference type="FunFam" id="2.20.25.80:FF:000003">
    <property type="entry name" value="WRKY transcription factor 57"/>
    <property type="match status" value="1"/>
</dbReference>
<evidence type="ECO:0000256" key="6">
    <source>
        <dbReference type="SAM" id="MobiDB-lite"/>
    </source>
</evidence>
<dbReference type="PROSITE" id="PS50811">
    <property type="entry name" value="WRKY"/>
    <property type="match status" value="1"/>
</dbReference>
<dbReference type="EMBL" id="JANQDX010000002">
    <property type="protein sequence ID" value="KAL0927390.1"/>
    <property type="molecule type" value="Genomic_DNA"/>
</dbReference>
<evidence type="ECO:0000313" key="9">
    <source>
        <dbReference type="Proteomes" id="UP001552299"/>
    </source>
</evidence>